<organism evidence="4 5">
    <name type="scientific">Crassostrea virginica</name>
    <name type="common">Eastern oyster</name>
    <dbReference type="NCBI Taxonomy" id="6565"/>
    <lineage>
        <taxon>Eukaryota</taxon>
        <taxon>Metazoa</taxon>
        <taxon>Spiralia</taxon>
        <taxon>Lophotrochozoa</taxon>
        <taxon>Mollusca</taxon>
        <taxon>Bivalvia</taxon>
        <taxon>Autobranchia</taxon>
        <taxon>Pteriomorphia</taxon>
        <taxon>Ostreida</taxon>
        <taxon>Ostreoidea</taxon>
        <taxon>Ostreidae</taxon>
        <taxon>Crassostrea</taxon>
    </lineage>
</organism>
<reference evidence="5" key="1">
    <citation type="submission" date="2025-08" db="UniProtKB">
        <authorList>
            <consortium name="RefSeq"/>
        </authorList>
    </citation>
    <scope>IDENTIFICATION</scope>
    <source>
        <tissue evidence="5">Whole sample</tissue>
    </source>
</reference>
<evidence type="ECO:0000313" key="4">
    <source>
        <dbReference type="Proteomes" id="UP000694844"/>
    </source>
</evidence>
<feature type="transmembrane region" description="Helical" evidence="1">
    <location>
        <begin position="365"/>
        <end position="385"/>
    </location>
</feature>
<feature type="chain" id="PRO_5034404341" evidence="2">
    <location>
        <begin position="21"/>
        <end position="395"/>
    </location>
</feature>
<dbReference type="CDD" id="cd00037">
    <property type="entry name" value="CLECT"/>
    <property type="match status" value="1"/>
</dbReference>
<keyword evidence="1" id="KW-1133">Transmembrane helix</keyword>
<dbReference type="InterPro" id="IPR050801">
    <property type="entry name" value="Ca-Dep_Lectins_ImmuneDev"/>
</dbReference>
<dbReference type="PANTHER" id="PTHR22801:SF63">
    <property type="entry name" value="C-TYPE LECTIN DOMAIN-CONTAINING PROTEIN"/>
    <property type="match status" value="1"/>
</dbReference>
<evidence type="ECO:0000259" key="3">
    <source>
        <dbReference type="SMART" id="SM00034"/>
    </source>
</evidence>
<keyword evidence="2" id="KW-0732">Signal</keyword>
<protein>
    <submittedName>
        <fullName evidence="5">Uncharacterized protein LOC111138089</fullName>
    </submittedName>
</protein>
<gene>
    <name evidence="5" type="primary">LOC111138089</name>
</gene>
<dbReference type="KEGG" id="cvn:111138089"/>
<keyword evidence="1" id="KW-0472">Membrane</keyword>
<dbReference type="OrthoDB" id="6122396at2759"/>
<dbReference type="GeneID" id="111138089"/>
<accession>A0A8B8F1C6</accession>
<dbReference type="InterPro" id="IPR016187">
    <property type="entry name" value="CTDL_fold"/>
</dbReference>
<dbReference type="InterPro" id="IPR001304">
    <property type="entry name" value="C-type_lectin-like"/>
</dbReference>
<dbReference type="RefSeq" id="XP_022345603.1">
    <property type="nucleotide sequence ID" value="XM_022489895.1"/>
</dbReference>
<dbReference type="AlphaFoldDB" id="A0A8B8F1C6"/>
<dbReference type="Pfam" id="PF00059">
    <property type="entry name" value="Lectin_C"/>
    <property type="match status" value="1"/>
</dbReference>
<dbReference type="SUPFAM" id="SSF56436">
    <property type="entry name" value="C-type lectin-like"/>
    <property type="match status" value="2"/>
</dbReference>
<dbReference type="Proteomes" id="UP000694844">
    <property type="component" value="Chromosome 5"/>
</dbReference>
<dbReference type="SMART" id="SM00034">
    <property type="entry name" value="CLECT"/>
    <property type="match status" value="1"/>
</dbReference>
<name>A0A8B8F1C6_CRAVI</name>
<keyword evidence="4" id="KW-1185">Reference proteome</keyword>
<sequence length="395" mass="43351">MGDLLRVFLFWCLILSTAHACIEWISVGDGRHRKHCYTFQRSPTAVNAFEADDYCRTLGARLAPFIDDYQYAHLLSLRPPDAGETFIGTNDIAVEDTWVNFDGSAIAGNRFILTMTGYPTLQPNGDTSQNCAVINAFSGSTTYVPEKTQDKSCSTDYRTDMLCYTEDYTGSCLNWTSTADSKKRNHCYWLTSKTPGATSWTVSDAMQKCQCEGGSLAPVIDDIQSTFLLNLLTTIISSTATDTGAWLATHNIKGTPANWNGDPSISTISAGAPVGEYCQLVSVGGTRTWRPCSYDDVTVVYGALCYKEDVTVSLSIPKTASAPKNTTILTAEEIRKELIINPKETNAFRISKISVYEDRPTAKSIGFLGIALLAGFFAFIVILDCQRLEQCCRKG</sequence>
<feature type="signal peptide" evidence="2">
    <location>
        <begin position="1"/>
        <end position="20"/>
    </location>
</feature>
<evidence type="ECO:0000256" key="2">
    <source>
        <dbReference type="SAM" id="SignalP"/>
    </source>
</evidence>
<feature type="domain" description="C-type lectin" evidence="3">
    <location>
        <begin position="25"/>
        <end position="164"/>
    </location>
</feature>
<keyword evidence="1" id="KW-0812">Transmembrane</keyword>
<dbReference type="InterPro" id="IPR016186">
    <property type="entry name" value="C-type_lectin-like/link_sf"/>
</dbReference>
<dbReference type="PANTHER" id="PTHR22801">
    <property type="entry name" value="LITHOSTATHINE"/>
    <property type="match status" value="1"/>
</dbReference>
<evidence type="ECO:0000313" key="5">
    <source>
        <dbReference type="RefSeq" id="XP_022345603.1"/>
    </source>
</evidence>
<proteinExistence type="predicted"/>
<dbReference type="Gene3D" id="3.10.100.10">
    <property type="entry name" value="Mannose-Binding Protein A, subunit A"/>
    <property type="match status" value="2"/>
</dbReference>
<evidence type="ECO:0000256" key="1">
    <source>
        <dbReference type="SAM" id="Phobius"/>
    </source>
</evidence>